<accession>A0A1F7G873</accession>
<name>A0A1F7G873_9BACT</name>
<dbReference type="CDD" id="cd01610">
    <property type="entry name" value="PAP2_like"/>
    <property type="match status" value="1"/>
</dbReference>
<comment type="caution">
    <text evidence="3">The sequence shown here is derived from an EMBL/GenBank/DDBJ whole genome shotgun (WGS) entry which is preliminary data.</text>
</comment>
<proteinExistence type="predicted"/>
<keyword evidence="1" id="KW-1133">Transmembrane helix</keyword>
<evidence type="ECO:0000256" key="1">
    <source>
        <dbReference type="SAM" id="Phobius"/>
    </source>
</evidence>
<evidence type="ECO:0000313" key="4">
    <source>
        <dbReference type="Proteomes" id="UP000177208"/>
    </source>
</evidence>
<dbReference type="SMART" id="SM00014">
    <property type="entry name" value="acidPPc"/>
    <property type="match status" value="1"/>
</dbReference>
<keyword evidence="1" id="KW-0812">Transmembrane</keyword>
<dbReference type="EMBL" id="MFZG01000041">
    <property type="protein sequence ID" value="OGK15111.1"/>
    <property type="molecule type" value="Genomic_DNA"/>
</dbReference>
<dbReference type="InterPro" id="IPR000326">
    <property type="entry name" value="PAP2/HPO"/>
</dbReference>
<evidence type="ECO:0000313" key="3">
    <source>
        <dbReference type="EMBL" id="OGK15111.1"/>
    </source>
</evidence>
<sequence length="187" mass="21432">MTRLNLIAVDLSITQLLNKILPHSILVDHFFSFLSLRGASILVWIIVIAIILILEERKYPGIQKQDIKFIFVFLLAFTVSYITSDAILKNVFQRPRPASTNFNQFQPISANCPKDNSFPSTHATTAFAAATVLTYFDKKRRWFYYLVAILISLSRIYLGCHFFFDVLTGGIIGWIISKLIISQLRRI</sequence>
<evidence type="ECO:0000259" key="2">
    <source>
        <dbReference type="SMART" id="SM00014"/>
    </source>
</evidence>
<feature type="transmembrane region" description="Helical" evidence="1">
    <location>
        <begin position="164"/>
        <end position="181"/>
    </location>
</feature>
<protein>
    <recommendedName>
        <fullName evidence="2">Phosphatidic acid phosphatase type 2/haloperoxidase domain-containing protein</fullName>
    </recommendedName>
</protein>
<dbReference type="Gene3D" id="1.20.144.10">
    <property type="entry name" value="Phosphatidic acid phosphatase type 2/haloperoxidase"/>
    <property type="match status" value="1"/>
</dbReference>
<feature type="transmembrane region" description="Helical" evidence="1">
    <location>
        <begin position="66"/>
        <end position="84"/>
    </location>
</feature>
<gene>
    <name evidence="3" type="ORF">A2774_01530</name>
</gene>
<feature type="transmembrane region" description="Helical" evidence="1">
    <location>
        <begin position="142"/>
        <end position="158"/>
    </location>
</feature>
<dbReference type="SUPFAM" id="SSF48317">
    <property type="entry name" value="Acid phosphatase/Vanadium-dependent haloperoxidase"/>
    <property type="match status" value="1"/>
</dbReference>
<feature type="transmembrane region" description="Helical" evidence="1">
    <location>
        <begin position="30"/>
        <end position="54"/>
    </location>
</feature>
<dbReference type="Proteomes" id="UP000177208">
    <property type="component" value="Unassembled WGS sequence"/>
</dbReference>
<dbReference type="AlphaFoldDB" id="A0A1F7G873"/>
<dbReference type="PANTHER" id="PTHR14969">
    <property type="entry name" value="SPHINGOSINE-1-PHOSPHATE PHOSPHOHYDROLASE"/>
    <property type="match status" value="1"/>
</dbReference>
<reference evidence="3 4" key="1">
    <citation type="journal article" date="2016" name="Nat. Commun.">
        <title>Thousands of microbial genomes shed light on interconnected biogeochemical processes in an aquifer system.</title>
        <authorList>
            <person name="Anantharaman K."/>
            <person name="Brown C.T."/>
            <person name="Hug L.A."/>
            <person name="Sharon I."/>
            <person name="Castelle C.J."/>
            <person name="Probst A.J."/>
            <person name="Thomas B.C."/>
            <person name="Singh A."/>
            <person name="Wilkins M.J."/>
            <person name="Karaoz U."/>
            <person name="Brodie E.L."/>
            <person name="Williams K.H."/>
            <person name="Hubbard S.S."/>
            <person name="Banfield J.F."/>
        </authorList>
    </citation>
    <scope>NUCLEOTIDE SEQUENCE [LARGE SCALE GENOMIC DNA]</scope>
</reference>
<dbReference type="PANTHER" id="PTHR14969:SF13">
    <property type="entry name" value="AT30094P"/>
    <property type="match status" value="1"/>
</dbReference>
<organism evidence="3 4">
    <name type="scientific">Candidatus Roizmanbacteria bacterium RIFCSPHIGHO2_01_FULL_39_12c</name>
    <dbReference type="NCBI Taxonomy" id="1802031"/>
    <lineage>
        <taxon>Bacteria</taxon>
        <taxon>Candidatus Roizmaniibacteriota</taxon>
    </lineage>
</organism>
<dbReference type="InterPro" id="IPR036938">
    <property type="entry name" value="PAP2/HPO_sf"/>
</dbReference>
<dbReference type="Pfam" id="PF01569">
    <property type="entry name" value="PAP2"/>
    <property type="match status" value="1"/>
</dbReference>
<keyword evidence="1" id="KW-0472">Membrane</keyword>
<feature type="domain" description="Phosphatidic acid phosphatase type 2/haloperoxidase" evidence="2">
    <location>
        <begin position="69"/>
        <end position="181"/>
    </location>
</feature>